<evidence type="ECO:0000313" key="2">
    <source>
        <dbReference type="EnsemblMetazoa" id="ACOM039150-PA.1"/>
    </source>
</evidence>
<feature type="compositionally biased region" description="Low complexity" evidence="1">
    <location>
        <begin position="68"/>
        <end position="78"/>
    </location>
</feature>
<dbReference type="EnsemblMetazoa" id="ACOM039150-RA">
    <property type="protein sequence ID" value="ACOM039150-PA.1"/>
    <property type="gene ID" value="ACOM039150"/>
</dbReference>
<feature type="region of interest" description="Disordered" evidence="1">
    <location>
        <begin position="51"/>
        <end position="78"/>
    </location>
</feature>
<protein>
    <submittedName>
        <fullName evidence="2">Uncharacterized protein</fullName>
    </submittedName>
</protein>
<dbReference type="AlphaFoldDB" id="A0A8W7PWW2"/>
<evidence type="ECO:0000256" key="1">
    <source>
        <dbReference type="SAM" id="MobiDB-lite"/>
    </source>
</evidence>
<proteinExistence type="predicted"/>
<reference evidence="2" key="1">
    <citation type="submission" date="2022-08" db="UniProtKB">
        <authorList>
            <consortium name="EnsemblMetazoa"/>
        </authorList>
    </citation>
    <scope>IDENTIFICATION</scope>
</reference>
<dbReference type="Proteomes" id="UP000075882">
    <property type="component" value="Unassembled WGS sequence"/>
</dbReference>
<feature type="compositionally biased region" description="Polar residues" evidence="1">
    <location>
        <begin position="51"/>
        <end position="61"/>
    </location>
</feature>
<name>A0A8W7PWW2_ANOCL</name>
<sequence>MFCDGKNCMCRLRGSVSSTKPPKKAASNVGHRHRTGKDVFASIYKKVQRLSDGSNLEPTSSHLRRVGTNETNPTTTVAPPATTVRVNEIVSLPVEVGKRRKLSARQLNRLLKSGASRDEIYRLLEQYMVPRVRKNPNGASKRDLTHRKSEYREERAIMILLIMELPTLPLRGNVQLYCGRSVWLIEL</sequence>
<organism evidence="2">
    <name type="scientific">Anopheles coluzzii</name>
    <name type="common">African malaria mosquito</name>
    <dbReference type="NCBI Taxonomy" id="1518534"/>
    <lineage>
        <taxon>Eukaryota</taxon>
        <taxon>Metazoa</taxon>
        <taxon>Ecdysozoa</taxon>
        <taxon>Arthropoda</taxon>
        <taxon>Hexapoda</taxon>
        <taxon>Insecta</taxon>
        <taxon>Pterygota</taxon>
        <taxon>Neoptera</taxon>
        <taxon>Endopterygota</taxon>
        <taxon>Diptera</taxon>
        <taxon>Nematocera</taxon>
        <taxon>Culicoidea</taxon>
        <taxon>Culicidae</taxon>
        <taxon>Anophelinae</taxon>
        <taxon>Anopheles</taxon>
    </lineage>
</organism>
<accession>A0A8W7PWW2</accession>